<evidence type="ECO:0000313" key="1">
    <source>
        <dbReference type="EMBL" id="CAF1660234.1"/>
    </source>
</evidence>
<feature type="non-terminal residue" evidence="1">
    <location>
        <position position="1"/>
    </location>
</feature>
<comment type="caution">
    <text evidence="1">The sequence shown here is derived from an EMBL/GenBank/DDBJ whole genome shotgun (WGS) entry which is preliminary data.</text>
</comment>
<organism evidence="1 3">
    <name type="scientific">Didymodactylos carnosus</name>
    <dbReference type="NCBI Taxonomy" id="1234261"/>
    <lineage>
        <taxon>Eukaryota</taxon>
        <taxon>Metazoa</taxon>
        <taxon>Spiralia</taxon>
        <taxon>Gnathifera</taxon>
        <taxon>Rotifera</taxon>
        <taxon>Eurotatoria</taxon>
        <taxon>Bdelloidea</taxon>
        <taxon>Philodinida</taxon>
        <taxon>Philodinidae</taxon>
        <taxon>Didymodactylos</taxon>
    </lineage>
</organism>
<dbReference type="Proteomes" id="UP000682733">
    <property type="component" value="Unassembled WGS sequence"/>
</dbReference>
<dbReference type="AlphaFoldDB" id="A0A8S2GAA4"/>
<dbReference type="EMBL" id="CAJOBA010100233">
    <property type="protein sequence ID" value="CAF4517484.1"/>
    <property type="molecule type" value="Genomic_DNA"/>
</dbReference>
<proteinExistence type="predicted"/>
<protein>
    <submittedName>
        <fullName evidence="1">Uncharacterized protein</fullName>
    </submittedName>
</protein>
<evidence type="ECO:0000313" key="2">
    <source>
        <dbReference type="EMBL" id="CAF4517484.1"/>
    </source>
</evidence>
<gene>
    <name evidence="1" type="ORF">OVA965_LOCUS45249</name>
    <name evidence="2" type="ORF">TMI583_LOCUS48583</name>
</gene>
<name>A0A8S2GAA4_9BILA</name>
<dbReference type="EMBL" id="CAJNOK010069831">
    <property type="protein sequence ID" value="CAF1660234.1"/>
    <property type="molecule type" value="Genomic_DNA"/>
</dbReference>
<evidence type="ECO:0000313" key="3">
    <source>
        <dbReference type="Proteomes" id="UP000677228"/>
    </source>
</evidence>
<reference evidence="1" key="1">
    <citation type="submission" date="2021-02" db="EMBL/GenBank/DDBJ databases">
        <authorList>
            <person name="Nowell W R."/>
        </authorList>
    </citation>
    <scope>NUCLEOTIDE SEQUENCE</scope>
</reference>
<dbReference type="Proteomes" id="UP000677228">
    <property type="component" value="Unassembled WGS sequence"/>
</dbReference>
<sequence>QILIYQCSKLEYFSYKFHSVLNNDNDIEQVNEHNWEQNILKPMSNLKKLKLEFLSFCSKEVAAKSSLSFQSDYYREKNFYIVFDHYNFYNSVGIYTDTDYDRDMVCIDLYPALAALIHYYNQQ</sequence>
<accession>A0A8S2GAA4</accession>